<dbReference type="EMBL" id="JAPESX010000755">
    <property type="protein sequence ID" value="KAJ8119849.1"/>
    <property type="molecule type" value="Genomic_DNA"/>
</dbReference>
<comment type="caution">
    <text evidence="1">The sequence shown here is derived from an EMBL/GenBank/DDBJ whole genome shotgun (WGS) entry which is preliminary data.</text>
</comment>
<proteinExistence type="predicted"/>
<protein>
    <submittedName>
        <fullName evidence="1">Uncharacterized protein</fullName>
    </submittedName>
</protein>
<accession>A0ACC2IXF4</accession>
<organism evidence="1 2">
    <name type="scientific">Nemania bipapillata</name>
    <dbReference type="NCBI Taxonomy" id="110536"/>
    <lineage>
        <taxon>Eukaryota</taxon>
        <taxon>Fungi</taxon>
        <taxon>Dikarya</taxon>
        <taxon>Ascomycota</taxon>
        <taxon>Pezizomycotina</taxon>
        <taxon>Sordariomycetes</taxon>
        <taxon>Xylariomycetidae</taxon>
        <taxon>Xylariales</taxon>
        <taxon>Xylariaceae</taxon>
        <taxon>Nemania</taxon>
    </lineage>
</organism>
<evidence type="ECO:0000313" key="2">
    <source>
        <dbReference type="Proteomes" id="UP001153334"/>
    </source>
</evidence>
<sequence length="108" mass="11670">MANYPPDITATEGARLTEVTKDWALAHGLTVRPPPAVIAAEADPQGILATAVPVTLFPSPFPKVCFEQGIAVQKAYNELYASISQDEEFLARMVQEYVIGTMMNTMAA</sequence>
<reference evidence="1" key="1">
    <citation type="submission" date="2022-11" db="EMBL/GenBank/DDBJ databases">
        <title>Genome Sequence of Nemania bipapillata.</title>
        <authorList>
            <person name="Buettner E."/>
        </authorList>
    </citation>
    <scope>NUCLEOTIDE SEQUENCE</scope>
    <source>
        <strain evidence="1">CP14</strain>
    </source>
</reference>
<evidence type="ECO:0000313" key="1">
    <source>
        <dbReference type="EMBL" id="KAJ8119849.1"/>
    </source>
</evidence>
<keyword evidence="2" id="KW-1185">Reference proteome</keyword>
<gene>
    <name evidence="1" type="ORF">ONZ43_g3289</name>
</gene>
<dbReference type="Proteomes" id="UP001153334">
    <property type="component" value="Unassembled WGS sequence"/>
</dbReference>
<name>A0ACC2IXF4_9PEZI</name>